<comment type="caution">
    <text evidence="2">The sequence shown here is derived from an EMBL/GenBank/DDBJ whole genome shotgun (WGS) entry which is preliminary data.</text>
</comment>
<dbReference type="OrthoDB" id="1744872at2759"/>
<accession>A0A7J9LR31</accession>
<evidence type="ECO:0000313" key="2">
    <source>
        <dbReference type="EMBL" id="MBA0861117.1"/>
    </source>
</evidence>
<dbReference type="InterPro" id="IPR002156">
    <property type="entry name" value="RNaseH_domain"/>
</dbReference>
<dbReference type="AlphaFoldDB" id="A0A7J9LR31"/>
<dbReference type="EMBL" id="JABFAF010000007">
    <property type="protein sequence ID" value="MBA0861117.1"/>
    <property type="molecule type" value="Genomic_DNA"/>
</dbReference>
<dbReference type="Proteomes" id="UP000593576">
    <property type="component" value="Unassembled WGS sequence"/>
</dbReference>
<proteinExistence type="predicted"/>
<gene>
    <name evidence="2" type="ORF">Goshw_024658</name>
</gene>
<organism evidence="2 3">
    <name type="scientific">Gossypium schwendimanii</name>
    <name type="common">Cotton</name>
    <dbReference type="NCBI Taxonomy" id="34291"/>
    <lineage>
        <taxon>Eukaryota</taxon>
        <taxon>Viridiplantae</taxon>
        <taxon>Streptophyta</taxon>
        <taxon>Embryophyta</taxon>
        <taxon>Tracheophyta</taxon>
        <taxon>Spermatophyta</taxon>
        <taxon>Magnoliopsida</taxon>
        <taxon>eudicotyledons</taxon>
        <taxon>Gunneridae</taxon>
        <taxon>Pentapetalae</taxon>
        <taxon>rosids</taxon>
        <taxon>malvids</taxon>
        <taxon>Malvales</taxon>
        <taxon>Malvaceae</taxon>
        <taxon>Malvoideae</taxon>
        <taxon>Gossypium</taxon>
    </lineage>
</organism>
<evidence type="ECO:0000259" key="1">
    <source>
        <dbReference type="Pfam" id="PF13456"/>
    </source>
</evidence>
<dbReference type="GO" id="GO:0004523">
    <property type="term" value="F:RNA-DNA hybrid ribonuclease activity"/>
    <property type="evidence" value="ECO:0007669"/>
    <property type="project" value="InterPro"/>
</dbReference>
<protein>
    <recommendedName>
        <fullName evidence="1">RNase H type-1 domain-containing protein</fullName>
    </recommendedName>
</protein>
<feature type="domain" description="RNase H type-1" evidence="1">
    <location>
        <begin position="80"/>
        <end position="135"/>
    </location>
</feature>
<sequence>MWRIPLKFQGYQRVRFFIWLALNQRLLAKVKLVRQGLDHGSACGVYGHGFEDVLYATRDCPTVNGSVQKEVGFTVVGGIVHDQDCLEVITIIQERSSEGFNFALVKRIHQMLLRFRQRSIRHISREENQGVDHLVILVLHKTKDLCLFEVSSLKGLD</sequence>
<dbReference type="GO" id="GO:0003676">
    <property type="term" value="F:nucleic acid binding"/>
    <property type="evidence" value="ECO:0007669"/>
    <property type="project" value="InterPro"/>
</dbReference>
<reference evidence="2 3" key="1">
    <citation type="journal article" date="2019" name="Genome Biol. Evol.">
        <title>Insights into the evolution of the New World diploid cottons (Gossypium, subgenus Houzingenia) based on genome sequencing.</title>
        <authorList>
            <person name="Grover C.E."/>
            <person name="Arick M.A. 2nd"/>
            <person name="Thrash A."/>
            <person name="Conover J.L."/>
            <person name="Sanders W.S."/>
            <person name="Peterson D.G."/>
            <person name="Frelichowski J.E."/>
            <person name="Scheffler J.A."/>
            <person name="Scheffler B.E."/>
            <person name="Wendel J.F."/>
        </authorList>
    </citation>
    <scope>NUCLEOTIDE SEQUENCE [LARGE SCALE GENOMIC DNA]</scope>
    <source>
        <strain evidence="2">1</strain>
        <tissue evidence="2">Leaf</tissue>
    </source>
</reference>
<keyword evidence="3" id="KW-1185">Reference proteome</keyword>
<name>A0A7J9LR31_GOSSC</name>
<evidence type="ECO:0000313" key="3">
    <source>
        <dbReference type="Proteomes" id="UP000593576"/>
    </source>
</evidence>
<dbReference type="Pfam" id="PF13456">
    <property type="entry name" value="RVT_3"/>
    <property type="match status" value="1"/>
</dbReference>